<organism evidence="2">
    <name type="scientific">Rhodosorus marinus</name>
    <dbReference type="NCBI Taxonomy" id="101924"/>
    <lineage>
        <taxon>Eukaryota</taxon>
        <taxon>Rhodophyta</taxon>
        <taxon>Stylonematophyceae</taxon>
        <taxon>Stylonematales</taxon>
        <taxon>Stylonemataceae</taxon>
        <taxon>Rhodosorus</taxon>
    </lineage>
</organism>
<dbReference type="AlphaFoldDB" id="A0A7S0FZC2"/>
<feature type="compositionally biased region" description="Basic and acidic residues" evidence="1">
    <location>
        <begin position="84"/>
        <end position="95"/>
    </location>
</feature>
<name>A0A7S0FZC2_9RHOD</name>
<proteinExistence type="predicted"/>
<gene>
    <name evidence="2" type="ORF">RMAR0315_LOCUS2144</name>
</gene>
<sequence length="187" mass="20636">MDVTPAHWPEDKAGFGDDQYEAKDTTGEVKLSSFPSADDMHTLTDDYSLVEEDSETPSQSAQPNELETRAENLASTLENLQLGRNHEMETHDDRSSFPSESDMQPEVATSTSADRLIRTDSDSKKTAFKKRSLSLSIATRPEEELIKMSQSPNLLNSKFADRRAGDPGTPRGGSEPVDADARDQTEN</sequence>
<dbReference type="EMBL" id="HBEK01003916">
    <property type="protein sequence ID" value="CAD8392169.1"/>
    <property type="molecule type" value="Transcribed_RNA"/>
</dbReference>
<reference evidence="2" key="1">
    <citation type="submission" date="2021-01" db="EMBL/GenBank/DDBJ databases">
        <authorList>
            <person name="Corre E."/>
            <person name="Pelletier E."/>
            <person name="Niang G."/>
            <person name="Scheremetjew M."/>
            <person name="Finn R."/>
            <person name="Kale V."/>
            <person name="Holt S."/>
            <person name="Cochrane G."/>
            <person name="Meng A."/>
            <person name="Brown T."/>
            <person name="Cohen L."/>
        </authorList>
    </citation>
    <scope>NUCLEOTIDE SEQUENCE</scope>
    <source>
        <strain evidence="2">UTEX LB 2760</strain>
    </source>
</reference>
<feature type="compositionally biased region" description="Basic and acidic residues" evidence="1">
    <location>
        <begin position="115"/>
        <end position="125"/>
    </location>
</feature>
<feature type="compositionally biased region" description="Basic and acidic residues" evidence="1">
    <location>
        <begin position="8"/>
        <end position="27"/>
    </location>
</feature>
<feature type="compositionally biased region" description="Polar residues" evidence="1">
    <location>
        <begin position="96"/>
        <end position="113"/>
    </location>
</feature>
<feature type="region of interest" description="Disordered" evidence="1">
    <location>
        <begin position="1"/>
        <end position="45"/>
    </location>
</feature>
<evidence type="ECO:0000256" key="1">
    <source>
        <dbReference type="SAM" id="MobiDB-lite"/>
    </source>
</evidence>
<evidence type="ECO:0000313" key="2">
    <source>
        <dbReference type="EMBL" id="CAD8392169.1"/>
    </source>
</evidence>
<feature type="region of interest" description="Disordered" evidence="1">
    <location>
        <begin position="77"/>
        <end position="187"/>
    </location>
</feature>
<protein>
    <submittedName>
        <fullName evidence="2">Uncharacterized protein</fullName>
    </submittedName>
</protein>
<accession>A0A7S0FZC2</accession>